<reference evidence="3 5" key="1">
    <citation type="journal article" date="2015" name="Genome Announc.">
        <title>Genome sequencing of 18 francisella strains to aid in assay development and testing.</title>
        <authorList>
            <person name="Johnson S.L."/>
            <person name="Daligault H.E."/>
            <person name="Davenport K.W."/>
            <person name="Coyne S.R."/>
            <person name="Frey K.G."/>
            <person name="Koroleva G.I."/>
            <person name="Broomall S.M."/>
            <person name="Bishop-Lilly K.A."/>
            <person name="Bruce D.C."/>
            <person name="Chertkov O."/>
            <person name="Freitas T."/>
            <person name="Jaissle J."/>
            <person name="Ladner J.T."/>
            <person name="Rosenzweig C.N."/>
            <person name="Gibbons H.S."/>
            <person name="Palacios G.F."/>
            <person name="Redden C.L."/>
            <person name="Xu Y."/>
            <person name="Minogue T.D."/>
            <person name="Chain P.S."/>
        </authorList>
    </citation>
    <scope>NUCLEOTIDE SEQUENCE [LARGE SCALE GENOMIC DNA]</scope>
    <source>
        <strain evidence="3 5">GA01-2794</strain>
    </source>
</reference>
<dbReference type="PANTHER" id="PTHR36698:SF3">
    <property type="entry name" value="ABC-TYPE TRANSPORT AUXILIARY LIPOPROTEIN COMPONENT DOMAIN-CONTAINING PROTEIN"/>
    <property type="match status" value="1"/>
</dbReference>
<feature type="domain" description="Mce/MlaD" evidence="2">
    <location>
        <begin position="38"/>
        <end position="114"/>
    </location>
</feature>
<dbReference type="RefSeq" id="WP_012280762.1">
    <property type="nucleotide sequence ID" value="NZ_CP009343.1"/>
</dbReference>
<dbReference type="KEGG" id="fpx:KU46_1892"/>
<dbReference type="OrthoDB" id="9806984at2"/>
<evidence type="ECO:0000313" key="4">
    <source>
        <dbReference type="EMBL" id="MBK2302152.1"/>
    </source>
</evidence>
<proteinExistence type="predicted"/>
<dbReference type="KEGG" id="fpz:LA55_1428"/>
<dbReference type="InterPro" id="IPR003399">
    <property type="entry name" value="Mce/MlaD"/>
</dbReference>
<gene>
    <name evidence="4" type="ORF">IBE52_04420</name>
    <name evidence="3" type="ORF">LA55_1428</name>
</gene>
<keyword evidence="1" id="KW-1133">Transmembrane helix</keyword>
<dbReference type="EMBL" id="JACTSG010000003">
    <property type="protein sequence ID" value="MBK2302152.1"/>
    <property type="molecule type" value="Genomic_DNA"/>
</dbReference>
<reference evidence="4 6" key="2">
    <citation type="submission" date="2020-08" db="EMBL/GenBank/DDBJ databases">
        <title>Comparative genomics of Francisella species.</title>
        <authorList>
            <person name="Sahl J."/>
            <person name="Sjodin A."/>
            <person name="Wagner D."/>
            <person name="Forsman M."/>
        </authorList>
    </citation>
    <scope>NUCLEOTIDE SEQUENCE [LARGE SCALE GENOMIC DNA]</scope>
    <source>
        <strain evidence="4 6">F1093</strain>
    </source>
</reference>
<name>A0A0B6D2S7_9GAMM</name>
<dbReference type="Proteomes" id="UP000760407">
    <property type="component" value="Unassembled WGS sequence"/>
</dbReference>
<dbReference type="Pfam" id="PF02470">
    <property type="entry name" value="MlaD"/>
    <property type="match status" value="1"/>
</dbReference>
<evidence type="ECO:0000256" key="1">
    <source>
        <dbReference type="SAM" id="Phobius"/>
    </source>
</evidence>
<keyword evidence="1" id="KW-0472">Membrane</keyword>
<evidence type="ECO:0000259" key="2">
    <source>
        <dbReference type="Pfam" id="PF02470"/>
    </source>
</evidence>
<dbReference type="AlphaFoldDB" id="A0A0B6D2S7"/>
<keyword evidence="1" id="KW-0812">Transmembrane</keyword>
<protein>
    <submittedName>
        <fullName evidence="4">MCE family protein</fullName>
    </submittedName>
    <submittedName>
        <fullName evidence="3">Mce related family protein</fullName>
    </submittedName>
</protein>
<evidence type="ECO:0000313" key="6">
    <source>
        <dbReference type="Proteomes" id="UP000760407"/>
    </source>
</evidence>
<dbReference type="OMA" id="RNGPAIE"/>
<keyword evidence="6" id="KW-1185">Reference proteome</keyword>
<accession>A0A0B6D2S7</accession>
<evidence type="ECO:0000313" key="3">
    <source>
        <dbReference type="EMBL" id="AJI53186.1"/>
    </source>
</evidence>
<sequence>MNENSIKNLIAGLFVIFMVFVMVFIGFFLSGGFKNQDTTTFVTNFKSISGLNVGSDVSYKGFNIGKVSDISINKENPKLVSVYMKINSQIPIYKQTVATLQSVGITGQSKVELSLDISEKNTSLDLIDLRKGKIPEIKSKPSQLETILNKVNGIAGSLEEISGKFNKMMSQENIQRFNEFADSLNILLYNLSNSSIYFNRTLMNFNDTMLEGQETFSRLNRVISILDYDPSTIVRGVTHNDED</sequence>
<organism evidence="3 5">
    <name type="scientific">Francisella philomiragia</name>
    <dbReference type="NCBI Taxonomy" id="28110"/>
    <lineage>
        <taxon>Bacteria</taxon>
        <taxon>Pseudomonadati</taxon>
        <taxon>Pseudomonadota</taxon>
        <taxon>Gammaproteobacteria</taxon>
        <taxon>Thiotrichales</taxon>
        <taxon>Francisellaceae</taxon>
        <taxon>Francisella</taxon>
    </lineage>
</organism>
<dbReference type="PANTHER" id="PTHR36698">
    <property type="entry name" value="BLL5892 PROTEIN"/>
    <property type="match status" value="1"/>
</dbReference>
<dbReference type="Proteomes" id="UP000031830">
    <property type="component" value="Chromosome"/>
</dbReference>
<evidence type="ECO:0000313" key="5">
    <source>
        <dbReference type="Proteomes" id="UP000031830"/>
    </source>
</evidence>
<feature type="transmembrane region" description="Helical" evidence="1">
    <location>
        <begin position="9"/>
        <end position="29"/>
    </location>
</feature>
<dbReference type="STRING" id="28110.KU46_1892"/>
<dbReference type="EMBL" id="CP009440">
    <property type="protein sequence ID" value="AJI53186.1"/>
    <property type="molecule type" value="Genomic_DNA"/>
</dbReference>
<dbReference type="KEGG" id="fpi:BF30_1680"/>